<dbReference type="InterPro" id="IPR044816">
    <property type="entry name" value="BURP"/>
</dbReference>
<dbReference type="OrthoDB" id="654134at2759"/>
<keyword evidence="3" id="KW-1185">Reference proteome</keyword>
<evidence type="ECO:0000259" key="2">
    <source>
        <dbReference type="PROSITE" id="PS51277"/>
    </source>
</evidence>
<dbReference type="InterPro" id="IPR004873">
    <property type="entry name" value="BURP_dom"/>
</dbReference>
<proteinExistence type="predicted"/>
<reference evidence="4" key="1">
    <citation type="submission" date="2025-08" db="UniProtKB">
        <authorList>
            <consortium name="RefSeq"/>
        </authorList>
    </citation>
    <scope>IDENTIFICATION</scope>
    <source>
        <strain evidence="4">OHB3-1</strain>
    </source>
</reference>
<dbReference type="PROSITE" id="PS51277">
    <property type="entry name" value="BURP"/>
    <property type="match status" value="1"/>
</dbReference>
<feature type="signal peptide" evidence="1">
    <location>
        <begin position="1"/>
        <end position="22"/>
    </location>
</feature>
<gene>
    <name evidence="4" type="primary">LOC111012410</name>
</gene>
<evidence type="ECO:0000313" key="3">
    <source>
        <dbReference type="Proteomes" id="UP000504603"/>
    </source>
</evidence>
<feature type="chain" id="PRO_5026838887" evidence="1">
    <location>
        <begin position="23"/>
        <end position="262"/>
    </location>
</feature>
<dbReference type="Pfam" id="PF03181">
    <property type="entry name" value="BURP"/>
    <property type="match status" value="1"/>
</dbReference>
<accession>A0A6J1CMU2</accession>
<dbReference type="GeneID" id="111012410"/>
<name>A0A6J1CMU2_MOMCH</name>
<dbReference type="AlphaFoldDB" id="A0A6J1CMU2"/>
<dbReference type="Proteomes" id="UP000504603">
    <property type="component" value="Unplaced"/>
</dbReference>
<dbReference type="RefSeq" id="XP_022142248.1">
    <property type="nucleotide sequence ID" value="XM_022286556.1"/>
</dbReference>
<dbReference type="SMART" id="SM01045">
    <property type="entry name" value="BURP"/>
    <property type="match status" value="1"/>
</dbReference>
<keyword evidence="1" id="KW-0732">Signal</keyword>
<evidence type="ECO:0000256" key="1">
    <source>
        <dbReference type="SAM" id="SignalP"/>
    </source>
</evidence>
<sequence>MTKLVPVCVCYITLFSIASVGAILGSTKEHMEDARDMLYFTTTDLKIGKKIPFYLPPSTPPLSLPKEITDSIPFSLKQLPQILDFFSIPSGSPQAHAVELTLRECEREPLVGETKFCSTSMESMAELACSALGSSVKFLATTLLKKSKSPSPTNNLQNYTLLQMPNEIKVSNYFACHIMAYPYAVHYCHSRLSHTKVFQCAMEGENGDQIQILATCHMDTLGFNPNHRAFRVLKAKPGTIPLCHIFPFTHRIWIPLSTFASA</sequence>
<feature type="domain" description="BURP" evidence="2">
    <location>
        <begin position="39"/>
        <end position="256"/>
    </location>
</feature>
<protein>
    <submittedName>
        <fullName evidence="4">BURP domain-containing protein BNM2A-like isoform X1</fullName>
    </submittedName>
</protein>
<dbReference type="KEGG" id="mcha:111012410"/>
<evidence type="ECO:0000313" key="4">
    <source>
        <dbReference type="RefSeq" id="XP_022142248.1"/>
    </source>
</evidence>
<organism evidence="3 4">
    <name type="scientific">Momordica charantia</name>
    <name type="common">Bitter gourd</name>
    <name type="synonym">Balsam pear</name>
    <dbReference type="NCBI Taxonomy" id="3673"/>
    <lineage>
        <taxon>Eukaryota</taxon>
        <taxon>Viridiplantae</taxon>
        <taxon>Streptophyta</taxon>
        <taxon>Embryophyta</taxon>
        <taxon>Tracheophyta</taxon>
        <taxon>Spermatophyta</taxon>
        <taxon>Magnoliopsida</taxon>
        <taxon>eudicotyledons</taxon>
        <taxon>Gunneridae</taxon>
        <taxon>Pentapetalae</taxon>
        <taxon>rosids</taxon>
        <taxon>fabids</taxon>
        <taxon>Cucurbitales</taxon>
        <taxon>Cucurbitaceae</taxon>
        <taxon>Momordiceae</taxon>
        <taxon>Momordica</taxon>
    </lineage>
</organism>
<dbReference type="PANTHER" id="PTHR31236:SF41">
    <property type="entry name" value="BURP DOMAIN PROTEIN USPL1"/>
    <property type="match status" value="1"/>
</dbReference>
<dbReference type="PANTHER" id="PTHR31236">
    <property type="entry name" value="BURP DOMAIN PROTEIN USPL1-LIKE"/>
    <property type="match status" value="1"/>
</dbReference>